<dbReference type="EMBL" id="LFQU01000018">
    <property type="protein sequence ID" value="KOO68093.1"/>
    <property type="molecule type" value="Genomic_DNA"/>
</dbReference>
<evidence type="ECO:0000313" key="2">
    <source>
        <dbReference type="EMBL" id="KOO68093.1"/>
    </source>
</evidence>
<comment type="caution">
    <text evidence="2">The sequence shown here is derived from an EMBL/GenBank/DDBJ whole genome shotgun (WGS) entry which is preliminary data.</text>
</comment>
<accession>A0A8E1URF5</accession>
<dbReference type="AlphaFoldDB" id="A0A8E1URF5"/>
<proteinExistence type="predicted"/>
<dbReference type="Proteomes" id="UP000036951">
    <property type="component" value="Unassembled WGS sequence"/>
</dbReference>
<keyword evidence="3" id="KW-1185">Reference proteome</keyword>
<keyword evidence="1" id="KW-0175">Coiled coil</keyword>
<dbReference type="RefSeq" id="WP_053398655.1">
    <property type="nucleotide sequence ID" value="NZ_LFQU01000018.1"/>
</dbReference>
<sequence length="91" mass="10078">MIDIKELEKAIKKAAITADAKTATEKEKVMGKLLFDNIIVELRNSSVSEDIINELEKEINNATDKNEAILRIIQNGGEVADKISAIIKKII</sequence>
<feature type="coiled-coil region" evidence="1">
    <location>
        <begin position="45"/>
        <end position="72"/>
    </location>
</feature>
<gene>
    <name evidence="2" type="ORF">ACU52_09600</name>
</gene>
<reference evidence="2 3" key="1">
    <citation type="submission" date="2015-06" db="EMBL/GenBank/DDBJ databases">
        <title>Prevotella sp. 109, sp. nov., a novel member of the family Prevotellaceae isolated from human faeces.</title>
        <authorList>
            <person name="Shkoporov A.N."/>
            <person name="Chaplin A.V."/>
            <person name="Kafarskaia L.I."/>
            <person name="Efimov B.A."/>
        </authorList>
    </citation>
    <scope>NUCLEOTIDE SEQUENCE [LARGE SCALE GENOMIC DNA]</scope>
    <source>
        <strain evidence="2 3">109</strain>
    </source>
</reference>
<name>A0A8E1URF5_9BACT</name>
<protein>
    <submittedName>
        <fullName evidence="2">Uncharacterized protein</fullName>
    </submittedName>
</protein>
<evidence type="ECO:0000313" key="3">
    <source>
        <dbReference type="Proteomes" id="UP000036951"/>
    </source>
</evidence>
<organism evidence="2 3">
    <name type="scientific">Xylanibacter rarus</name>
    <dbReference type="NCBI Taxonomy" id="1676614"/>
    <lineage>
        <taxon>Bacteria</taxon>
        <taxon>Pseudomonadati</taxon>
        <taxon>Bacteroidota</taxon>
        <taxon>Bacteroidia</taxon>
        <taxon>Bacteroidales</taxon>
        <taxon>Prevotellaceae</taxon>
        <taxon>Xylanibacter</taxon>
    </lineage>
</organism>
<evidence type="ECO:0000256" key="1">
    <source>
        <dbReference type="SAM" id="Coils"/>
    </source>
</evidence>